<proteinExistence type="predicted"/>
<feature type="transmembrane region" description="Helical" evidence="1">
    <location>
        <begin position="40"/>
        <end position="62"/>
    </location>
</feature>
<protein>
    <recommendedName>
        <fullName evidence="4">Pentapeptide repeat-containing protein</fullName>
    </recommendedName>
</protein>
<sequence>MGKNAIDFKREHSIVSSSVGQTSSDVVTRKKPKPIKCMNIFKLALAALPTIVFGVFTIVFTLQQGAAARATREQDQRQADVTNRRILFKEYMDDMRDLLLDENFEQNINKSLLQIRVQTLTVLMYLDPARKRDVFIFLYESRLIRHDHTPNIDIRGAGFSGMKLIQTSTQSCEFPFLHLPGVYLENTTFDGCTLIDAVFENSSMAGSKFILSDLLRANFQNTNVTKAQFHDDQLYQTKFTGAYLVQSIIHGGVVQNMDLTNVDLYQCIIGDELLNPIVYLGFKPNILMNTRLQNGSFSNINSQNLILSDQAETECHLNFTSHWRDVKNNDPMKIIHFQANVPANVSQVGDDCFFIIDKDLTSYQHISVQNFSHMIDLKLAMFNLSAWFGLKNPNDMDSLLVTIHFSPNRNSIDVASSIFNTINLEFIIIREIFRALIFQQTMDNSSFDFTRGNSIVSSSAAQTSSDVVTRKKSKPIKCMNIFKLTLAALPTIVFGVFTIVFTLQQDAAARATRDQDQRQADETNRRILFKEYMDDMRDLLLDENFEQNINKSLLQIRVQTLTVLRNLDPTRKRDVFLFLYESRLIRHDITPKIDIRGADFSGMKLVQSSTQVCDLSFLYLPGVIAENVIFDGCTLTYAVFESASMVGSNFLLNNLALANFQNANLNKAKFRDNQMYEAKFTSADLRQSFIGDGVYQNVDFTNVDLYQSVIGNSLLNPPPFLGLKPVILLNTRLPDGTFSIINSQNLLMHGRAEPECHLNVTPHWNGVITNEPLNIIHFQTNLPVNMSKVEDDCFFKIDKDMTYYQLLSVQNFSRLIDLKLAMFNLFGWFGLKNPNDKDSLTMTVHFSQNKNSFGFGSSVFIHMKNLTSSFHQHSLVNMIPPTTRFIAVSLGCNTVGSNDQFCLFDQITLSVFRKIS</sequence>
<reference evidence="2" key="1">
    <citation type="submission" date="2021-02" db="EMBL/GenBank/DDBJ databases">
        <authorList>
            <person name="Nowell W R."/>
        </authorList>
    </citation>
    <scope>NUCLEOTIDE SEQUENCE</scope>
</reference>
<accession>A0A820VSU0</accession>
<dbReference type="Gene3D" id="2.160.20.80">
    <property type="entry name" value="E3 ubiquitin-protein ligase SopA"/>
    <property type="match status" value="2"/>
</dbReference>
<dbReference type="Proteomes" id="UP000663862">
    <property type="component" value="Unassembled WGS sequence"/>
</dbReference>
<name>A0A820VSU0_9BILA</name>
<evidence type="ECO:0000313" key="2">
    <source>
        <dbReference type="EMBL" id="CAF4506540.1"/>
    </source>
</evidence>
<dbReference type="EMBL" id="CAJOBQ010001670">
    <property type="protein sequence ID" value="CAF4506540.1"/>
    <property type="molecule type" value="Genomic_DNA"/>
</dbReference>
<dbReference type="InterPro" id="IPR051082">
    <property type="entry name" value="Pentapeptide-BTB/POZ_domain"/>
</dbReference>
<dbReference type="Pfam" id="PF00805">
    <property type="entry name" value="Pentapeptide"/>
    <property type="match status" value="1"/>
</dbReference>
<evidence type="ECO:0000313" key="3">
    <source>
        <dbReference type="Proteomes" id="UP000663862"/>
    </source>
</evidence>
<keyword evidence="1" id="KW-1133">Transmembrane helix</keyword>
<dbReference type="InterPro" id="IPR001646">
    <property type="entry name" value="5peptide_repeat"/>
</dbReference>
<keyword evidence="1" id="KW-0472">Membrane</keyword>
<evidence type="ECO:0000256" key="1">
    <source>
        <dbReference type="SAM" id="Phobius"/>
    </source>
</evidence>
<gene>
    <name evidence="2" type="ORF">TSG867_LOCUS21525</name>
</gene>
<keyword evidence="1" id="KW-0812">Transmembrane</keyword>
<dbReference type="AlphaFoldDB" id="A0A820VSU0"/>
<dbReference type="PANTHER" id="PTHR14136">
    <property type="entry name" value="BTB_POZ DOMAIN-CONTAINING PROTEIN KCTD9"/>
    <property type="match status" value="1"/>
</dbReference>
<evidence type="ECO:0008006" key="4">
    <source>
        <dbReference type="Google" id="ProtNLM"/>
    </source>
</evidence>
<dbReference type="SUPFAM" id="SSF141571">
    <property type="entry name" value="Pentapeptide repeat-like"/>
    <property type="match status" value="2"/>
</dbReference>
<comment type="caution">
    <text evidence="2">The sequence shown here is derived from an EMBL/GenBank/DDBJ whole genome shotgun (WGS) entry which is preliminary data.</text>
</comment>
<organism evidence="2 3">
    <name type="scientific">Rotaria socialis</name>
    <dbReference type="NCBI Taxonomy" id="392032"/>
    <lineage>
        <taxon>Eukaryota</taxon>
        <taxon>Metazoa</taxon>
        <taxon>Spiralia</taxon>
        <taxon>Gnathifera</taxon>
        <taxon>Rotifera</taxon>
        <taxon>Eurotatoria</taxon>
        <taxon>Bdelloidea</taxon>
        <taxon>Philodinida</taxon>
        <taxon>Philodinidae</taxon>
        <taxon>Rotaria</taxon>
    </lineage>
</organism>
<dbReference type="PANTHER" id="PTHR14136:SF17">
    <property type="entry name" value="BTB_POZ DOMAIN-CONTAINING PROTEIN KCTD9"/>
    <property type="match status" value="1"/>
</dbReference>